<dbReference type="AlphaFoldDB" id="A0A4Y2UVZ9"/>
<feature type="non-terminal residue" evidence="2">
    <location>
        <position position="1"/>
    </location>
</feature>
<reference evidence="2 3" key="1">
    <citation type="journal article" date="2019" name="Sci. Rep.">
        <title>Orb-weaving spider Araneus ventricosus genome elucidates the spidroin gene catalogue.</title>
        <authorList>
            <person name="Kono N."/>
            <person name="Nakamura H."/>
            <person name="Ohtoshi R."/>
            <person name="Moran D.A.P."/>
            <person name="Shinohara A."/>
            <person name="Yoshida Y."/>
            <person name="Fujiwara M."/>
            <person name="Mori M."/>
            <person name="Tomita M."/>
            <person name="Arakawa K."/>
        </authorList>
    </citation>
    <scope>NUCLEOTIDE SEQUENCE [LARGE SCALE GENOMIC DNA]</scope>
</reference>
<dbReference type="EMBL" id="BGPR01040283">
    <property type="protein sequence ID" value="GBO16390.1"/>
    <property type="molecule type" value="Genomic_DNA"/>
</dbReference>
<gene>
    <name evidence="2" type="ORF">AVEN_274525_1</name>
    <name evidence="1" type="ORF">AVEN_97401_1</name>
</gene>
<accession>A0A4Y2UVZ9</accession>
<evidence type="ECO:0000313" key="2">
    <source>
        <dbReference type="EMBL" id="GBO16391.1"/>
    </source>
</evidence>
<proteinExistence type="predicted"/>
<name>A0A4Y2UVZ9_ARAVE</name>
<protein>
    <submittedName>
        <fullName evidence="2">Uncharacterized protein</fullName>
    </submittedName>
</protein>
<dbReference type="EMBL" id="BGPR01040284">
    <property type="protein sequence ID" value="GBO16391.1"/>
    <property type="molecule type" value="Genomic_DNA"/>
</dbReference>
<organism evidence="2 3">
    <name type="scientific">Araneus ventricosus</name>
    <name type="common">Orbweaver spider</name>
    <name type="synonym">Epeira ventricosa</name>
    <dbReference type="NCBI Taxonomy" id="182803"/>
    <lineage>
        <taxon>Eukaryota</taxon>
        <taxon>Metazoa</taxon>
        <taxon>Ecdysozoa</taxon>
        <taxon>Arthropoda</taxon>
        <taxon>Chelicerata</taxon>
        <taxon>Arachnida</taxon>
        <taxon>Araneae</taxon>
        <taxon>Araneomorphae</taxon>
        <taxon>Entelegynae</taxon>
        <taxon>Araneoidea</taxon>
        <taxon>Araneidae</taxon>
        <taxon>Araneus</taxon>
    </lineage>
</organism>
<evidence type="ECO:0000313" key="1">
    <source>
        <dbReference type="EMBL" id="GBO16390.1"/>
    </source>
</evidence>
<dbReference type="Proteomes" id="UP000499080">
    <property type="component" value="Unassembled WGS sequence"/>
</dbReference>
<evidence type="ECO:0000313" key="3">
    <source>
        <dbReference type="Proteomes" id="UP000499080"/>
    </source>
</evidence>
<keyword evidence="3" id="KW-1185">Reference proteome</keyword>
<comment type="caution">
    <text evidence="2">The sequence shown here is derived from an EMBL/GenBank/DDBJ whole genome shotgun (WGS) entry which is preliminary data.</text>
</comment>
<sequence length="46" mass="5215">NQSIGQYSSVHEDSFSIPPTNRRLKKAVVGDWDEMMKFKASQLGKC</sequence>